<dbReference type="RefSeq" id="WP_218403970.1">
    <property type="nucleotide sequence ID" value="NZ_JAGSPC010000001.1"/>
</dbReference>
<evidence type="ECO:0000256" key="1">
    <source>
        <dbReference type="SAM" id="Phobius"/>
    </source>
</evidence>
<name>A0A9X1F3K4_9SPHN</name>
<feature type="transmembrane region" description="Helical" evidence="1">
    <location>
        <begin position="101"/>
        <end position="119"/>
    </location>
</feature>
<dbReference type="AlphaFoldDB" id="A0A9X1F3K4"/>
<gene>
    <name evidence="2" type="ORF">KCG46_03695</name>
</gene>
<keyword evidence="3" id="KW-1185">Reference proteome</keyword>
<comment type="caution">
    <text evidence="2">The sequence shown here is derived from an EMBL/GenBank/DDBJ whole genome shotgun (WGS) entry which is preliminary data.</text>
</comment>
<evidence type="ECO:0000313" key="3">
    <source>
        <dbReference type="Proteomes" id="UP001138681"/>
    </source>
</evidence>
<feature type="transmembrane region" description="Helical" evidence="1">
    <location>
        <begin position="195"/>
        <end position="215"/>
    </location>
</feature>
<feature type="transmembrane region" description="Helical" evidence="1">
    <location>
        <begin position="48"/>
        <end position="66"/>
    </location>
</feature>
<feature type="transmembrane region" description="Helical" evidence="1">
    <location>
        <begin position="221"/>
        <end position="240"/>
    </location>
</feature>
<protein>
    <submittedName>
        <fullName evidence="2">Uncharacterized protein</fullName>
    </submittedName>
</protein>
<keyword evidence="1" id="KW-0812">Transmembrane</keyword>
<keyword evidence="1" id="KW-0472">Membrane</keyword>
<feature type="transmembrane region" description="Helical" evidence="1">
    <location>
        <begin position="6"/>
        <end position="27"/>
    </location>
</feature>
<dbReference type="EMBL" id="JAGSPC010000001">
    <property type="protein sequence ID" value="MBV7258678.1"/>
    <property type="molecule type" value="Genomic_DNA"/>
</dbReference>
<sequence length="262" mass="29108">MTLPNLEQTGVAVFFGALLVSVGLVVWDMLGSKGEHPNYTAGGAPERFGVLIFLYMIVVQAIGYLGESAGPEYSTVDDVSVLSDLIGLTGFLALALNARRFWPLFCAALQGCSTIFHYAREIIPDIIPLAYSIQKSTPTTLALLIVLGALIYRRWRVSRQGWDVDWSVAGYSQLYRKTDNRTMLWDYLKTFGRSWFGIPLMIWGFLVIAYCVLVLSVGGAFPAAFALLGVATLVVGYRYHDHESRRVEDKTKLFNANYGAQR</sequence>
<reference evidence="2" key="1">
    <citation type="submission" date="2021-04" db="EMBL/GenBank/DDBJ databases">
        <authorList>
            <person name="Pira H."/>
            <person name="Risdian C."/>
            <person name="Wink J."/>
        </authorList>
    </citation>
    <scope>NUCLEOTIDE SEQUENCE</scope>
    <source>
        <strain evidence="2">WH158</strain>
    </source>
</reference>
<proteinExistence type="predicted"/>
<feature type="transmembrane region" description="Helical" evidence="1">
    <location>
        <begin position="78"/>
        <end position="96"/>
    </location>
</feature>
<accession>A0A9X1F3K4</accession>
<feature type="transmembrane region" description="Helical" evidence="1">
    <location>
        <begin position="131"/>
        <end position="152"/>
    </location>
</feature>
<organism evidence="2 3">
    <name type="scientific">Erythrobacter crassostreae</name>
    <dbReference type="NCBI Taxonomy" id="2828328"/>
    <lineage>
        <taxon>Bacteria</taxon>
        <taxon>Pseudomonadati</taxon>
        <taxon>Pseudomonadota</taxon>
        <taxon>Alphaproteobacteria</taxon>
        <taxon>Sphingomonadales</taxon>
        <taxon>Erythrobacteraceae</taxon>
        <taxon>Erythrobacter/Porphyrobacter group</taxon>
        <taxon>Erythrobacter</taxon>
    </lineage>
</organism>
<dbReference type="Proteomes" id="UP001138681">
    <property type="component" value="Unassembled WGS sequence"/>
</dbReference>
<keyword evidence="1" id="KW-1133">Transmembrane helix</keyword>
<evidence type="ECO:0000313" key="2">
    <source>
        <dbReference type="EMBL" id="MBV7258678.1"/>
    </source>
</evidence>